<reference evidence="3 4" key="1">
    <citation type="submission" date="2017-11" db="EMBL/GenBank/DDBJ databases">
        <title>Sphingomonas oleivorans sp. nov., isolated from oil-contaminated soil.</title>
        <authorList>
            <person name="Wang L."/>
            <person name="Chen L."/>
        </authorList>
    </citation>
    <scope>NUCLEOTIDE SEQUENCE [LARGE SCALE GENOMIC DNA]</scope>
    <source>
        <strain evidence="3 4">K101</strain>
    </source>
</reference>
<dbReference type="GO" id="GO:0004519">
    <property type="term" value="F:endonuclease activity"/>
    <property type="evidence" value="ECO:0007669"/>
    <property type="project" value="InterPro"/>
</dbReference>
<evidence type="ECO:0000259" key="1">
    <source>
        <dbReference type="Pfam" id="PF03354"/>
    </source>
</evidence>
<gene>
    <name evidence="3" type="ORF">CV103_12030</name>
</gene>
<sequence length="557" mass="62227">MWGYRFDPWHANDICDFIENLPHIEGNWCKCPRGDDGMHLDRCGKIDLEPPQIFILTTVFGWRRKDNGLRRFTVVYEEVARKNAKSTKTAGVSLYCLCCENETGPQVLTAATTFDQAKKVFHPAKRMVEKTPELQEAFGVTAWAKSITCGDNGGYMQPLHAKSKTQDGHNPHLVTMDELHAHADRGLYDVMRSAFGARKQPLLWQITTAGSNVHGVCYEQRTMATKVLERSVIAEHIFGIIFTLDGPKDFTPERKVGDDPYDERNWIKANPLLGSAVQLDELRQYAIEAKNSPSAEGEFFTKRLNKWIGAASAWLNVSQWIACSDPSLKLSDFRGLDCYIGADLADKDDITAVALAALHPDGRLLLKTWFFLPEAALARDDPASKQIVELYRQWKDGRWLWTTPGNFVDHNRVERLIRRLQKVLSVKRITFDQFAAAQAMASRLNEDLGDGDGELAAILSKNAANVTDPAKDLEARVKGGPHLLRHDGNPVMTWMAGNAVVDRRVNNTILPKKETPMSQNKIDGIDAAINAMAPMQLPPPAPVVSPWDDPDFSLVAA</sequence>
<dbReference type="EMBL" id="PHHF01000049">
    <property type="protein sequence ID" value="PTD19911.1"/>
    <property type="molecule type" value="Genomic_DNA"/>
</dbReference>
<dbReference type="InterPro" id="IPR046462">
    <property type="entry name" value="TerL_nuclease"/>
</dbReference>
<dbReference type="Pfam" id="PF20441">
    <property type="entry name" value="TerL_nuclease"/>
    <property type="match status" value="1"/>
</dbReference>
<dbReference type="Gene3D" id="3.40.50.300">
    <property type="entry name" value="P-loop containing nucleotide triphosphate hydrolases"/>
    <property type="match status" value="1"/>
</dbReference>
<evidence type="ECO:0000259" key="2">
    <source>
        <dbReference type="Pfam" id="PF20441"/>
    </source>
</evidence>
<dbReference type="InterPro" id="IPR027417">
    <property type="entry name" value="P-loop_NTPase"/>
</dbReference>
<dbReference type="InterPro" id="IPR005021">
    <property type="entry name" value="Terminase_largesu-like"/>
</dbReference>
<dbReference type="AlphaFoldDB" id="A0A2T4HVT7"/>
<organism evidence="3 4">
    <name type="scientific">Edaphosphingomonas fennica</name>
    <dbReference type="NCBI Taxonomy" id="114404"/>
    <lineage>
        <taxon>Bacteria</taxon>
        <taxon>Pseudomonadati</taxon>
        <taxon>Pseudomonadota</taxon>
        <taxon>Alphaproteobacteria</taxon>
        <taxon>Sphingomonadales</taxon>
        <taxon>Rhizorhabdaceae</taxon>
        <taxon>Edaphosphingomonas</taxon>
    </lineage>
</organism>
<evidence type="ECO:0000313" key="3">
    <source>
        <dbReference type="EMBL" id="PTD19911.1"/>
    </source>
</evidence>
<proteinExistence type="predicted"/>
<dbReference type="PANTHER" id="PTHR41287:SF1">
    <property type="entry name" value="PROTEIN YMFN"/>
    <property type="match status" value="1"/>
</dbReference>
<feature type="domain" description="Terminase large subunit-like endonuclease" evidence="2">
    <location>
        <begin position="255"/>
        <end position="533"/>
    </location>
</feature>
<name>A0A2T4HVT7_9SPHN</name>
<evidence type="ECO:0000313" key="4">
    <source>
        <dbReference type="Proteomes" id="UP000241206"/>
    </source>
</evidence>
<dbReference type="InterPro" id="IPR046461">
    <property type="entry name" value="TerL_ATPase"/>
</dbReference>
<protein>
    <submittedName>
        <fullName evidence="3">Terminase large subunit</fullName>
    </submittedName>
</protein>
<dbReference type="Proteomes" id="UP000241206">
    <property type="component" value="Unassembled WGS sequence"/>
</dbReference>
<accession>A0A2T4HVT7</accession>
<feature type="domain" description="Terminase large subunit-like ATPase" evidence="1">
    <location>
        <begin position="52"/>
        <end position="223"/>
    </location>
</feature>
<dbReference type="Pfam" id="PF03354">
    <property type="entry name" value="TerL_ATPase"/>
    <property type="match status" value="1"/>
</dbReference>
<comment type="caution">
    <text evidence="3">The sequence shown here is derived from an EMBL/GenBank/DDBJ whole genome shotgun (WGS) entry which is preliminary data.</text>
</comment>
<dbReference type="PANTHER" id="PTHR41287">
    <property type="match status" value="1"/>
</dbReference>
<keyword evidence="4" id="KW-1185">Reference proteome</keyword>